<dbReference type="RefSeq" id="WP_015695079.1">
    <property type="nucleotide sequence ID" value="NZ_AP018492.1"/>
</dbReference>
<protein>
    <recommendedName>
        <fullName evidence="3 7">Nuclease SbcCD subunit D</fullName>
    </recommendedName>
</protein>
<dbReference type="InterPro" id="IPR041796">
    <property type="entry name" value="Mre11_N"/>
</dbReference>
<sequence>MRFLHTADWHIGKKLHGYNLLEEQATIFQQIISIAKEEKVEAIIIAGDLYDRAVPSTEAIQLFNNMMVQLNLEQKFSVLAISGNHDNSVRLETGSPWFTKTNYYLYTQMEQVFTPINLGNTQFFLLPYFEPIAARIYFEDDQIKTMAQAIERIIKKIVQQFDSTKNHVLVSHFFVAGSEKTESETKLTVGGLDAVPVDLLAPFDYTALGHLHGKDALKHPTVYYSGSPLKFSLSEMNQQKGVWIVDTENKPFMPYFRELTMIREIKKIQGDFQTLVDPKFYQTIHKDDYIYLQLTDQAIIPSMMAQLRKIYTHMIKIECLTRKKEVKANEEMLASIKQNDPQKLITCFFNDVIETSLTGLQQDWVKKSLTAIQQKEREI</sequence>
<evidence type="ECO:0000313" key="11">
    <source>
        <dbReference type="Proteomes" id="UP000269226"/>
    </source>
</evidence>
<dbReference type="AlphaFoldDB" id="A0A2Z5Y2Y7"/>
<evidence type="ECO:0000256" key="4">
    <source>
        <dbReference type="ARBA" id="ARBA00022722"/>
    </source>
</evidence>
<keyword evidence="7" id="KW-0255">Endonuclease</keyword>
<evidence type="ECO:0000256" key="7">
    <source>
        <dbReference type="RuleBase" id="RU363069"/>
    </source>
</evidence>
<dbReference type="PANTHER" id="PTHR30337">
    <property type="entry name" value="COMPONENT OF ATP-DEPENDENT DSDNA EXONUCLEASE"/>
    <property type="match status" value="1"/>
</dbReference>
<keyword evidence="6 7" id="KW-0269">Exonuclease</keyword>
<dbReference type="Proteomes" id="UP000269226">
    <property type="component" value="Chromosome"/>
</dbReference>
<evidence type="ECO:0000259" key="8">
    <source>
        <dbReference type="Pfam" id="PF00149"/>
    </source>
</evidence>
<dbReference type="NCBIfam" id="TIGR00619">
    <property type="entry name" value="sbcd"/>
    <property type="match status" value="1"/>
</dbReference>
<dbReference type="InterPro" id="IPR004843">
    <property type="entry name" value="Calcineurin-like_PHP"/>
</dbReference>
<evidence type="ECO:0000256" key="1">
    <source>
        <dbReference type="ARBA" id="ARBA00010555"/>
    </source>
</evidence>
<proteinExistence type="inferred from homology"/>
<dbReference type="Gene3D" id="3.60.21.10">
    <property type="match status" value="1"/>
</dbReference>
<keyword evidence="7" id="KW-0235">DNA replication</keyword>
<feature type="domain" description="Calcineurin-like phosphoesterase" evidence="8">
    <location>
        <begin position="1"/>
        <end position="212"/>
    </location>
</feature>
<keyword evidence="4 7" id="KW-0540">Nuclease</keyword>
<comment type="similarity">
    <text evidence="1 7">Belongs to the SbcD family.</text>
</comment>
<dbReference type="CDD" id="cd00840">
    <property type="entry name" value="MPP_Mre11_N"/>
    <property type="match status" value="1"/>
</dbReference>
<dbReference type="EMBL" id="AP018492">
    <property type="protein sequence ID" value="BBC61186.1"/>
    <property type="molecule type" value="Genomic_DNA"/>
</dbReference>
<keyword evidence="7" id="KW-0233">DNA recombination</keyword>
<evidence type="ECO:0000256" key="6">
    <source>
        <dbReference type="ARBA" id="ARBA00022839"/>
    </source>
</evidence>
<dbReference type="PANTHER" id="PTHR30337:SF0">
    <property type="entry name" value="NUCLEASE SBCCD SUBUNIT D"/>
    <property type="match status" value="1"/>
</dbReference>
<dbReference type="GO" id="GO:0004519">
    <property type="term" value="F:endonuclease activity"/>
    <property type="evidence" value="ECO:0007669"/>
    <property type="project" value="UniProtKB-KW"/>
</dbReference>
<evidence type="ECO:0000256" key="5">
    <source>
        <dbReference type="ARBA" id="ARBA00022801"/>
    </source>
</evidence>
<dbReference type="InterPro" id="IPR050535">
    <property type="entry name" value="DNA_Repair-Maintenance_Comp"/>
</dbReference>
<dbReference type="GO" id="GO:0006260">
    <property type="term" value="P:DNA replication"/>
    <property type="evidence" value="ECO:0007669"/>
    <property type="project" value="UniProtKB-KW"/>
</dbReference>
<accession>A0A2Z5Y2Y7</accession>
<evidence type="ECO:0000259" key="9">
    <source>
        <dbReference type="Pfam" id="PF12320"/>
    </source>
</evidence>
<dbReference type="InterPro" id="IPR029052">
    <property type="entry name" value="Metallo-depent_PP-like"/>
</dbReference>
<keyword evidence="5 7" id="KW-0378">Hydrolase</keyword>
<dbReference type="InterPro" id="IPR026843">
    <property type="entry name" value="SbcD_C"/>
</dbReference>
<evidence type="ECO:0000313" key="10">
    <source>
        <dbReference type="EMBL" id="BBC61186.1"/>
    </source>
</evidence>
<name>A0A2Z5Y2Y7_9ENTE</name>
<dbReference type="InterPro" id="IPR004593">
    <property type="entry name" value="SbcD"/>
</dbReference>
<gene>
    <name evidence="7" type="primary">sbcD</name>
    <name evidence="10" type="ORF">DAT561_1077</name>
</gene>
<dbReference type="GO" id="GO:0006310">
    <property type="term" value="P:DNA recombination"/>
    <property type="evidence" value="ECO:0007669"/>
    <property type="project" value="UniProtKB-KW"/>
</dbReference>
<comment type="subunit">
    <text evidence="2 7">Heterodimer of SbcC and SbcD.</text>
</comment>
<comment type="function">
    <text evidence="7">SbcCD cleaves DNA hairpin structures. These structures can inhibit DNA replication and are intermediates in certain DNA recombination reactions. The complex acts as a 3'-&gt;5' double strand exonuclease that can open hairpins. It also has a 5' single-strand endonuclease activity.</text>
</comment>
<evidence type="ECO:0000256" key="2">
    <source>
        <dbReference type="ARBA" id="ARBA00011322"/>
    </source>
</evidence>
<reference evidence="10 11" key="1">
    <citation type="submission" date="2018-01" db="EMBL/GenBank/DDBJ databases">
        <title>Whole genome sequence of Melissococcus plutonius DAT561.</title>
        <authorList>
            <person name="Okumura K."/>
            <person name="Takamatsu D."/>
            <person name="Okura M."/>
        </authorList>
    </citation>
    <scope>NUCLEOTIDE SEQUENCE [LARGE SCALE GENOMIC DNA]</scope>
    <source>
        <strain evidence="10 11">DAT561</strain>
    </source>
</reference>
<dbReference type="Pfam" id="PF12320">
    <property type="entry name" value="SbcD_C"/>
    <property type="match status" value="1"/>
</dbReference>
<organism evidence="10 11">
    <name type="scientific">Melissococcus plutonius</name>
    <dbReference type="NCBI Taxonomy" id="33970"/>
    <lineage>
        <taxon>Bacteria</taxon>
        <taxon>Bacillati</taxon>
        <taxon>Bacillota</taxon>
        <taxon>Bacilli</taxon>
        <taxon>Lactobacillales</taxon>
        <taxon>Enterococcaceae</taxon>
        <taxon>Melissococcus</taxon>
    </lineage>
</organism>
<evidence type="ECO:0000256" key="3">
    <source>
        <dbReference type="ARBA" id="ARBA00013365"/>
    </source>
</evidence>
<dbReference type="GO" id="GO:0008408">
    <property type="term" value="F:3'-5' exonuclease activity"/>
    <property type="evidence" value="ECO:0007669"/>
    <property type="project" value="InterPro"/>
</dbReference>
<dbReference type="Pfam" id="PF00149">
    <property type="entry name" value="Metallophos"/>
    <property type="match status" value="1"/>
</dbReference>
<dbReference type="GeneID" id="57043623"/>
<dbReference type="SUPFAM" id="SSF56300">
    <property type="entry name" value="Metallo-dependent phosphatases"/>
    <property type="match status" value="1"/>
</dbReference>
<feature type="domain" description="Nuclease SbcCD subunit D C-terminal" evidence="9">
    <location>
        <begin position="263"/>
        <end position="350"/>
    </location>
</feature>